<organism evidence="5 6">
    <name type="scientific">Rhizobium halophytocola</name>
    <dbReference type="NCBI Taxonomy" id="735519"/>
    <lineage>
        <taxon>Bacteria</taxon>
        <taxon>Pseudomonadati</taxon>
        <taxon>Pseudomonadota</taxon>
        <taxon>Alphaproteobacteria</taxon>
        <taxon>Hyphomicrobiales</taxon>
        <taxon>Rhizobiaceae</taxon>
        <taxon>Rhizobium/Agrobacterium group</taxon>
        <taxon>Rhizobium</taxon>
    </lineage>
</organism>
<dbReference type="PANTHER" id="PTHR41251">
    <property type="entry name" value="NON-HOMOLOGOUS END JOINING PROTEIN KU"/>
    <property type="match status" value="1"/>
</dbReference>
<dbReference type="InterPro" id="IPR006164">
    <property type="entry name" value="DNA_bd_Ku70/Ku80"/>
</dbReference>
<comment type="caution">
    <text evidence="5">The sequence shown here is derived from an EMBL/GenBank/DDBJ whole genome shotgun (WGS) entry which is preliminary data.</text>
</comment>
<dbReference type="InterPro" id="IPR016194">
    <property type="entry name" value="SPOC-like_C_dom_sf"/>
</dbReference>
<keyword evidence="6" id="KW-1185">Reference proteome</keyword>
<dbReference type="PIRSF" id="PIRSF006493">
    <property type="entry name" value="Prok_Ku"/>
    <property type="match status" value="1"/>
</dbReference>
<dbReference type="RefSeq" id="WP_209942256.1">
    <property type="nucleotide sequence ID" value="NZ_JAGGJU010000002.1"/>
</dbReference>
<feature type="region of interest" description="Disordered" evidence="3">
    <location>
        <begin position="231"/>
        <end position="282"/>
    </location>
</feature>
<keyword evidence="2" id="KW-0233">DNA recombination</keyword>
<keyword evidence="2" id="KW-0227">DNA damage</keyword>
<proteinExistence type="inferred from homology"/>
<dbReference type="HAMAP" id="MF_01875">
    <property type="entry name" value="Prokaryotic_Ku"/>
    <property type="match status" value="1"/>
</dbReference>
<evidence type="ECO:0000313" key="6">
    <source>
        <dbReference type="Proteomes" id="UP000759443"/>
    </source>
</evidence>
<dbReference type="Gene3D" id="2.40.290.10">
    <property type="match status" value="1"/>
</dbReference>
<name>A0ABS4DU99_9HYPH</name>
<comment type="similarity">
    <text evidence="2">Belongs to the prokaryotic Ku family.</text>
</comment>
<evidence type="ECO:0000256" key="3">
    <source>
        <dbReference type="SAM" id="MobiDB-lite"/>
    </source>
</evidence>
<feature type="compositionally biased region" description="Basic and acidic residues" evidence="3">
    <location>
        <begin position="239"/>
        <end position="251"/>
    </location>
</feature>
<protein>
    <recommendedName>
        <fullName evidence="2">Non-homologous end joining protein Ku</fullName>
    </recommendedName>
</protein>
<accession>A0ABS4DU99</accession>
<keyword evidence="2" id="KW-0234">DNA repair</keyword>
<evidence type="ECO:0000256" key="1">
    <source>
        <dbReference type="ARBA" id="ARBA00023125"/>
    </source>
</evidence>
<dbReference type="NCBIfam" id="TIGR02772">
    <property type="entry name" value="Ku_bact"/>
    <property type="match status" value="1"/>
</dbReference>
<comment type="function">
    <text evidence="2">With LigD forms a non-homologous end joining (NHEJ) DNA repair enzyme, which repairs dsDNA breaks with reduced fidelity. Binds linear dsDNA with 5'- and 3'- overhangs but not closed circular dsDNA nor ssDNA. Recruits and stimulates the ligase activity of LigD.</text>
</comment>
<evidence type="ECO:0000313" key="5">
    <source>
        <dbReference type="EMBL" id="MBP1849256.1"/>
    </source>
</evidence>
<evidence type="ECO:0000259" key="4">
    <source>
        <dbReference type="SMART" id="SM00559"/>
    </source>
</evidence>
<dbReference type="EMBL" id="JAGGJU010000002">
    <property type="protein sequence ID" value="MBP1849256.1"/>
    <property type="molecule type" value="Genomic_DNA"/>
</dbReference>
<dbReference type="SMART" id="SM00559">
    <property type="entry name" value="Ku78"/>
    <property type="match status" value="1"/>
</dbReference>
<dbReference type="Proteomes" id="UP000759443">
    <property type="component" value="Unassembled WGS sequence"/>
</dbReference>
<feature type="domain" description="Ku" evidence="4">
    <location>
        <begin position="55"/>
        <end position="185"/>
    </location>
</feature>
<evidence type="ECO:0000256" key="2">
    <source>
        <dbReference type="HAMAP-Rule" id="MF_01875"/>
    </source>
</evidence>
<sequence>MTRRASWRGHLTIGGLSCGIGLYSAISAAEKISFNIINRKTGNRVERQFVDSETGKPVERDAQIRGYKLDDGDYVKVGDEELSALVPSGDKTLDVERFVACDAIDKLYFDRSYYLGPTDHGDTETLSLFARALSKKKVAALAEAVLFRRNRTLLIRPSGDTLVATTLNFDYEVRSATRAFQSLPDIKFDKEMLDLAGHIIETRMGRFDPADYTDRYNDALAELVQAKLHGRKLKKRAEPKHDNVLDLKEALRQSAEAGKKSRTKRTTGKSAAASGTSRRKAG</sequence>
<gene>
    <name evidence="2" type="primary">ku</name>
    <name evidence="5" type="ORF">J2Z17_000677</name>
</gene>
<dbReference type="PANTHER" id="PTHR41251:SF1">
    <property type="entry name" value="NON-HOMOLOGOUS END JOINING PROTEIN KU"/>
    <property type="match status" value="1"/>
</dbReference>
<reference evidence="5 6" key="1">
    <citation type="submission" date="2021-03" db="EMBL/GenBank/DDBJ databases">
        <title>Genomic Encyclopedia of Type Strains, Phase IV (KMG-IV): sequencing the most valuable type-strain genomes for metagenomic binning, comparative biology and taxonomic classification.</title>
        <authorList>
            <person name="Goeker M."/>
        </authorList>
    </citation>
    <scope>NUCLEOTIDE SEQUENCE [LARGE SCALE GENOMIC DNA]</scope>
    <source>
        <strain evidence="5 6">DSM 21600</strain>
    </source>
</reference>
<dbReference type="Pfam" id="PF02735">
    <property type="entry name" value="Ku"/>
    <property type="match status" value="1"/>
</dbReference>
<comment type="subunit">
    <text evidence="2">Homodimer. Interacts with LigD.</text>
</comment>
<dbReference type="SUPFAM" id="SSF100939">
    <property type="entry name" value="SPOC domain-like"/>
    <property type="match status" value="1"/>
</dbReference>
<keyword evidence="1 2" id="KW-0238">DNA-binding</keyword>
<dbReference type="InterPro" id="IPR009187">
    <property type="entry name" value="Prok_Ku"/>
</dbReference>